<dbReference type="Proteomes" id="UP000765509">
    <property type="component" value="Unassembled WGS sequence"/>
</dbReference>
<dbReference type="OrthoDB" id="2273864at2759"/>
<proteinExistence type="predicted"/>
<accession>A0A9Q3CQM3</accession>
<comment type="caution">
    <text evidence="1">The sequence shown here is derived from an EMBL/GenBank/DDBJ whole genome shotgun (WGS) entry which is preliminary data.</text>
</comment>
<dbReference type="SUPFAM" id="SSF53098">
    <property type="entry name" value="Ribonuclease H-like"/>
    <property type="match status" value="1"/>
</dbReference>
<evidence type="ECO:0000313" key="1">
    <source>
        <dbReference type="EMBL" id="MBW0489584.1"/>
    </source>
</evidence>
<protein>
    <recommendedName>
        <fullName evidence="3">Integrase catalytic domain-containing protein</fullName>
    </recommendedName>
</protein>
<organism evidence="1 2">
    <name type="scientific">Austropuccinia psidii MF-1</name>
    <dbReference type="NCBI Taxonomy" id="1389203"/>
    <lineage>
        <taxon>Eukaryota</taxon>
        <taxon>Fungi</taxon>
        <taxon>Dikarya</taxon>
        <taxon>Basidiomycota</taxon>
        <taxon>Pucciniomycotina</taxon>
        <taxon>Pucciniomycetes</taxon>
        <taxon>Pucciniales</taxon>
        <taxon>Sphaerophragmiaceae</taxon>
        <taxon>Austropuccinia</taxon>
    </lineage>
</organism>
<reference evidence="1" key="1">
    <citation type="submission" date="2021-03" db="EMBL/GenBank/DDBJ databases">
        <title>Draft genome sequence of rust myrtle Austropuccinia psidii MF-1, a brazilian biotype.</title>
        <authorList>
            <person name="Quecine M.C."/>
            <person name="Pachon D.M.R."/>
            <person name="Bonatelli M.L."/>
            <person name="Correr F.H."/>
            <person name="Franceschini L.M."/>
            <person name="Leite T.F."/>
            <person name="Margarido G.R.A."/>
            <person name="Almeida C.A."/>
            <person name="Ferrarezi J.A."/>
            <person name="Labate C.A."/>
        </authorList>
    </citation>
    <scope>NUCLEOTIDE SEQUENCE</scope>
    <source>
        <strain evidence="1">MF-1</strain>
    </source>
</reference>
<evidence type="ECO:0008006" key="3">
    <source>
        <dbReference type="Google" id="ProtNLM"/>
    </source>
</evidence>
<sequence>MTNLHNLFATNLSFSTAYNPQTDGLSERMIQTLEEMIRRFCAYGLEYEDSDGFTHYWGTSIPALELAYKTSIHSFTGKTLAMPEKAGIQDFPVIPSKKT</sequence>
<gene>
    <name evidence="1" type="ORF">O181_029299</name>
</gene>
<dbReference type="Gene3D" id="3.30.420.10">
    <property type="entry name" value="Ribonuclease H-like superfamily/Ribonuclease H"/>
    <property type="match status" value="1"/>
</dbReference>
<dbReference type="InterPro" id="IPR036397">
    <property type="entry name" value="RNaseH_sf"/>
</dbReference>
<dbReference type="AlphaFoldDB" id="A0A9Q3CQM3"/>
<dbReference type="GO" id="GO:0003676">
    <property type="term" value="F:nucleic acid binding"/>
    <property type="evidence" value="ECO:0007669"/>
    <property type="project" value="InterPro"/>
</dbReference>
<keyword evidence="2" id="KW-1185">Reference proteome</keyword>
<evidence type="ECO:0000313" key="2">
    <source>
        <dbReference type="Proteomes" id="UP000765509"/>
    </source>
</evidence>
<dbReference type="EMBL" id="AVOT02010147">
    <property type="protein sequence ID" value="MBW0489584.1"/>
    <property type="molecule type" value="Genomic_DNA"/>
</dbReference>
<name>A0A9Q3CQM3_9BASI</name>
<dbReference type="InterPro" id="IPR012337">
    <property type="entry name" value="RNaseH-like_sf"/>
</dbReference>